<keyword evidence="4" id="KW-1185">Reference proteome</keyword>
<evidence type="ECO:0000256" key="1">
    <source>
        <dbReference type="SAM" id="MobiDB-lite"/>
    </source>
</evidence>
<reference evidence="3" key="1">
    <citation type="submission" date="2020-10" db="EMBL/GenBank/DDBJ databases">
        <title>Sequencing the genomes of 1000 actinobacteria strains.</title>
        <authorList>
            <person name="Klenk H.-P."/>
        </authorList>
    </citation>
    <scope>NUCLEOTIDE SEQUENCE</scope>
    <source>
        <strain evidence="3">DSM 46832</strain>
    </source>
</reference>
<dbReference type="AlphaFoldDB" id="A0A927M6Y3"/>
<dbReference type="Proteomes" id="UP000649753">
    <property type="component" value="Unassembled WGS sequence"/>
</dbReference>
<evidence type="ECO:0000313" key="3">
    <source>
        <dbReference type="EMBL" id="MBE1489303.1"/>
    </source>
</evidence>
<evidence type="ECO:0000313" key="4">
    <source>
        <dbReference type="Proteomes" id="UP000649753"/>
    </source>
</evidence>
<feature type="compositionally biased region" description="Basic and acidic residues" evidence="1">
    <location>
        <begin position="216"/>
        <end position="237"/>
    </location>
</feature>
<proteinExistence type="predicted"/>
<feature type="region of interest" description="Disordered" evidence="1">
    <location>
        <begin position="190"/>
        <end position="237"/>
    </location>
</feature>
<dbReference type="InterPro" id="IPR025351">
    <property type="entry name" value="Pvc16_N"/>
</dbReference>
<evidence type="ECO:0000259" key="2">
    <source>
        <dbReference type="Pfam" id="PF14065"/>
    </source>
</evidence>
<dbReference type="RefSeq" id="WP_192768793.1">
    <property type="nucleotide sequence ID" value="NZ_JADBEB010000001.1"/>
</dbReference>
<name>A0A927M6Y3_9ACTN</name>
<feature type="domain" description="Pvc16 N-terminal" evidence="2">
    <location>
        <begin position="4"/>
        <end position="179"/>
    </location>
</feature>
<dbReference type="EMBL" id="JADBEB010000001">
    <property type="protein sequence ID" value="MBE1489303.1"/>
    <property type="molecule type" value="Genomic_DNA"/>
</dbReference>
<gene>
    <name evidence="3" type="ORF">H4W31_004941</name>
</gene>
<sequence>MIHEVDEGLRGLVAEEALAGTGVDVSFEAPTRDWAARRNAPTVNLFLYDIREDRSRHFQGRIAELDAAGRTVAWHDAPHFFALSYLVTAWTNRPTDEHRLLSALLAELVRYDELPTERMTGSLAALRLAVPMAVAAPPGEGRALADVWTALGGELKPSLDLVVVAPVATRRTVAAPPVLERTVRVSDTAGVLASHRTRTGRGNRRDGAPDGAARAGSDRRPGPDDRERRSATPDQPR</sequence>
<comment type="caution">
    <text evidence="3">The sequence shown here is derived from an EMBL/GenBank/DDBJ whole genome shotgun (WGS) entry which is preliminary data.</text>
</comment>
<protein>
    <recommendedName>
        <fullName evidence="2">Pvc16 N-terminal domain-containing protein</fullName>
    </recommendedName>
</protein>
<accession>A0A927M6Y3</accession>
<organism evidence="3 4">
    <name type="scientific">Plantactinospora soyae</name>
    <dbReference type="NCBI Taxonomy" id="1544732"/>
    <lineage>
        <taxon>Bacteria</taxon>
        <taxon>Bacillati</taxon>
        <taxon>Actinomycetota</taxon>
        <taxon>Actinomycetes</taxon>
        <taxon>Micromonosporales</taxon>
        <taxon>Micromonosporaceae</taxon>
        <taxon>Plantactinospora</taxon>
    </lineage>
</organism>
<dbReference type="Pfam" id="PF14065">
    <property type="entry name" value="Pvc16_N"/>
    <property type="match status" value="1"/>
</dbReference>